<comment type="caution">
    <text evidence="1">The sequence shown here is derived from an EMBL/GenBank/DDBJ whole genome shotgun (WGS) entry which is preliminary data.</text>
</comment>
<dbReference type="InterPro" id="IPR004000">
    <property type="entry name" value="Actin"/>
</dbReference>
<organism evidence="1 3">
    <name type="scientific">Etheostoma spectabile</name>
    <name type="common">orangethroat darter</name>
    <dbReference type="NCBI Taxonomy" id="54343"/>
    <lineage>
        <taxon>Eukaryota</taxon>
        <taxon>Metazoa</taxon>
        <taxon>Chordata</taxon>
        <taxon>Craniata</taxon>
        <taxon>Vertebrata</taxon>
        <taxon>Euteleostomi</taxon>
        <taxon>Actinopterygii</taxon>
        <taxon>Neopterygii</taxon>
        <taxon>Teleostei</taxon>
        <taxon>Neoteleostei</taxon>
        <taxon>Acanthomorphata</taxon>
        <taxon>Eupercaria</taxon>
        <taxon>Perciformes</taxon>
        <taxon>Percoidei</taxon>
        <taxon>Percidae</taxon>
        <taxon>Etheostomatinae</taxon>
        <taxon>Etheostoma</taxon>
    </lineage>
</organism>
<reference evidence="1 3" key="1">
    <citation type="submission" date="2019-08" db="EMBL/GenBank/DDBJ databases">
        <title>A chromosome-level genome assembly, high-density linkage maps, and genome scans reveal the genomic architecture of hybrid incompatibilities underlying speciation via character displacement in darters (Percidae: Etheostominae).</title>
        <authorList>
            <person name="Moran R.L."/>
            <person name="Catchen J.M."/>
            <person name="Fuller R.C."/>
        </authorList>
    </citation>
    <scope>NUCLEOTIDE SEQUENCE [LARGE SCALE GENOMIC DNA]</scope>
    <source>
        <strain evidence="1">EspeVRDwgs_2016</strain>
        <tissue evidence="1">Muscle</tissue>
    </source>
</reference>
<dbReference type="EMBL" id="VOFY01000016">
    <property type="protein sequence ID" value="KAA8584737.1"/>
    <property type="molecule type" value="Genomic_DNA"/>
</dbReference>
<protein>
    <submittedName>
        <fullName evidence="1">Uncharacterized protein</fullName>
    </submittedName>
</protein>
<dbReference type="AlphaFoldDB" id="A0A5J5CJT2"/>
<gene>
    <name evidence="1" type="ORF">FQN60_002756</name>
    <name evidence="2" type="ORF">FQN60_008522</name>
</gene>
<accession>A0A5J5CJT2</accession>
<name>A0A5J5CJT2_9PERO</name>
<keyword evidence="3" id="KW-1185">Reference proteome</keyword>
<dbReference type="Proteomes" id="UP000327493">
    <property type="component" value="Chromosome 21"/>
</dbReference>
<dbReference type="Proteomes" id="UP000327493">
    <property type="component" value="Chromosome 16"/>
</dbReference>
<evidence type="ECO:0000313" key="3">
    <source>
        <dbReference type="Proteomes" id="UP000327493"/>
    </source>
</evidence>
<dbReference type="Gene3D" id="3.30.420.40">
    <property type="match status" value="1"/>
</dbReference>
<feature type="non-terminal residue" evidence="1">
    <location>
        <position position="123"/>
    </location>
</feature>
<evidence type="ECO:0000313" key="1">
    <source>
        <dbReference type="EMBL" id="KAA8581175.1"/>
    </source>
</evidence>
<dbReference type="Pfam" id="PF00022">
    <property type="entry name" value="Actin"/>
    <property type="match status" value="1"/>
</dbReference>
<evidence type="ECO:0000313" key="2">
    <source>
        <dbReference type="EMBL" id="KAA8584737.1"/>
    </source>
</evidence>
<proteinExistence type="predicted"/>
<dbReference type="SUPFAM" id="SSF53067">
    <property type="entry name" value="Actin-like ATPase domain"/>
    <property type="match status" value="1"/>
</dbReference>
<sequence>MDHQAAITHGHHPVSWVEFHNKLQTGVLPEALGTAQYEKGRPVVGQLPKGLGAVRSTPPEHQYTCLVGGSIRASLSTFQQLWIIKPEYHGMASSLVSRGPRSDLSVSSIHLLILPEQHSRQHT</sequence>
<dbReference type="InterPro" id="IPR043129">
    <property type="entry name" value="ATPase_NBD"/>
</dbReference>
<dbReference type="EMBL" id="VOFY01000021">
    <property type="protein sequence ID" value="KAA8581175.1"/>
    <property type="molecule type" value="Genomic_DNA"/>
</dbReference>